<comment type="caution">
    <text evidence="2">The sequence shown here is derived from an EMBL/GenBank/DDBJ whole genome shotgun (WGS) entry which is preliminary data.</text>
</comment>
<organism evidence="2 3">
    <name type="scientific">Phascolomyces articulosus</name>
    <dbReference type="NCBI Taxonomy" id="60185"/>
    <lineage>
        <taxon>Eukaryota</taxon>
        <taxon>Fungi</taxon>
        <taxon>Fungi incertae sedis</taxon>
        <taxon>Mucoromycota</taxon>
        <taxon>Mucoromycotina</taxon>
        <taxon>Mucoromycetes</taxon>
        <taxon>Mucorales</taxon>
        <taxon>Lichtheimiaceae</taxon>
        <taxon>Phascolomyces</taxon>
    </lineage>
</organism>
<gene>
    <name evidence="2" type="ORF">BDA99DRAFT_295540</name>
</gene>
<evidence type="ECO:0000256" key="1">
    <source>
        <dbReference type="SAM" id="MobiDB-lite"/>
    </source>
</evidence>
<dbReference type="EMBL" id="JAIXMP010000058">
    <property type="protein sequence ID" value="KAI9244567.1"/>
    <property type="molecule type" value="Genomic_DNA"/>
</dbReference>
<dbReference type="Proteomes" id="UP001209540">
    <property type="component" value="Unassembled WGS sequence"/>
</dbReference>
<keyword evidence="3" id="KW-1185">Reference proteome</keyword>
<feature type="region of interest" description="Disordered" evidence="1">
    <location>
        <begin position="58"/>
        <end position="77"/>
    </location>
</feature>
<dbReference type="AlphaFoldDB" id="A0AAD5JXS1"/>
<evidence type="ECO:0000313" key="3">
    <source>
        <dbReference type="Proteomes" id="UP001209540"/>
    </source>
</evidence>
<sequence>MIELPPPSPALLLQEQWNNNTDKRRRRRKRHRQQQLRWDEELILVSMIMILLSQSSYQQDEDGDGYDDTDDTDETDDTDDCSLISGHTCNANGICKYCAMCLQSSCILSKSISPNTNNTSIAAPPAPVCNTTQFGTTDIYEIIVQQVQNATNTEKTPIHLFLIFGKT</sequence>
<accession>A0AAD5JXS1</accession>
<protein>
    <submittedName>
        <fullName evidence="2">Uncharacterized protein</fullName>
    </submittedName>
</protein>
<feature type="compositionally biased region" description="Acidic residues" evidence="1">
    <location>
        <begin position="59"/>
        <end position="77"/>
    </location>
</feature>
<proteinExistence type="predicted"/>
<reference evidence="2" key="2">
    <citation type="submission" date="2023-02" db="EMBL/GenBank/DDBJ databases">
        <authorList>
            <consortium name="DOE Joint Genome Institute"/>
            <person name="Mondo S.J."/>
            <person name="Chang Y."/>
            <person name="Wang Y."/>
            <person name="Ahrendt S."/>
            <person name="Andreopoulos W."/>
            <person name="Barry K."/>
            <person name="Beard J."/>
            <person name="Benny G.L."/>
            <person name="Blankenship S."/>
            <person name="Bonito G."/>
            <person name="Cuomo C."/>
            <person name="Desiro A."/>
            <person name="Gervers K.A."/>
            <person name="Hundley H."/>
            <person name="Kuo A."/>
            <person name="LaButti K."/>
            <person name="Lang B.F."/>
            <person name="Lipzen A."/>
            <person name="O'Donnell K."/>
            <person name="Pangilinan J."/>
            <person name="Reynolds N."/>
            <person name="Sandor L."/>
            <person name="Smith M.W."/>
            <person name="Tsang A."/>
            <person name="Grigoriev I.V."/>
            <person name="Stajich J.E."/>
            <person name="Spatafora J.W."/>
        </authorList>
    </citation>
    <scope>NUCLEOTIDE SEQUENCE</scope>
    <source>
        <strain evidence="2">RSA 2281</strain>
    </source>
</reference>
<reference evidence="2" key="1">
    <citation type="journal article" date="2022" name="IScience">
        <title>Evolution of zygomycete secretomes and the origins of terrestrial fungal ecologies.</title>
        <authorList>
            <person name="Chang Y."/>
            <person name="Wang Y."/>
            <person name="Mondo S."/>
            <person name="Ahrendt S."/>
            <person name="Andreopoulos W."/>
            <person name="Barry K."/>
            <person name="Beard J."/>
            <person name="Benny G.L."/>
            <person name="Blankenship S."/>
            <person name="Bonito G."/>
            <person name="Cuomo C."/>
            <person name="Desiro A."/>
            <person name="Gervers K.A."/>
            <person name="Hundley H."/>
            <person name="Kuo A."/>
            <person name="LaButti K."/>
            <person name="Lang B.F."/>
            <person name="Lipzen A."/>
            <person name="O'Donnell K."/>
            <person name="Pangilinan J."/>
            <person name="Reynolds N."/>
            <person name="Sandor L."/>
            <person name="Smith M.E."/>
            <person name="Tsang A."/>
            <person name="Grigoriev I.V."/>
            <person name="Stajich J.E."/>
            <person name="Spatafora J.W."/>
        </authorList>
    </citation>
    <scope>NUCLEOTIDE SEQUENCE</scope>
    <source>
        <strain evidence="2">RSA 2281</strain>
    </source>
</reference>
<name>A0AAD5JXS1_9FUNG</name>
<evidence type="ECO:0000313" key="2">
    <source>
        <dbReference type="EMBL" id="KAI9244567.1"/>
    </source>
</evidence>